<evidence type="ECO:0000313" key="19">
    <source>
        <dbReference type="EMBL" id="MBU3831067.1"/>
    </source>
</evidence>
<dbReference type="PANTHER" id="PTHR43185:SF1">
    <property type="entry name" value="FE(2+) TRANSPORTER FEOB"/>
    <property type="match status" value="1"/>
</dbReference>
<feature type="transmembrane region" description="Helical" evidence="17">
    <location>
        <begin position="483"/>
        <end position="504"/>
    </location>
</feature>
<dbReference type="InterPro" id="IPR011640">
    <property type="entry name" value="Fe2_transport_prot_B_C"/>
</dbReference>
<feature type="transmembrane region" description="Helical" evidence="17">
    <location>
        <begin position="718"/>
        <end position="739"/>
    </location>
</feature>
<dbReference type="AlphaFoldDB" id="A0A9E2KX14"/>
<keyword evidence="12 17" id="KW-0472">Membrane</keyword>
<reference evidence="19" key="1">
    <citation type="journal article" date="2021" name="PeerJ">
        <title>Extensive microbial diversity within the chicken gut microbiome revealed by metagenomics and culture.</title>
        <authorList>
            <person name="Gilroy R."/>
            <person name="Ravi A."/>
            <person name="Getino M."/>
            <person name="Pursley I."/>
            <person name="Horton D.L."/>
            <person name="Alikhan N.F."/>
            <person name="Baker D."/>
            <person name="Gharbi K."/>
            <person name="Hall N."/>
            <person name="Watson M."/>
            <person name="Adriaenssens E.M."/>
            <person name="Foster-Nyarko E."/>
            <person name="Jarju S."/>
            <person name="Secka A."/>
            <person name="Antonio M."/>
            <person name="Oren A."/>
            <person name="Chaudhuri R.R."/>
            <person name="La Ragione R."/>
            <person name="Hildebrand F."/>
            <person name="Pallen M.J."/>
        </authorList>
    </citation>
    <scope>NUCLEOTIDE SEQUENCE</scope>
    <source>
        <strain evidence="19">A5-1222</strain>
    </source>
</reference>
<evidence type="ECO:0000256" key="12">
    <source>
        <dbReference type="ARBA" id="ARBA00023136"/>
    </source>
</evidence>
<evidence type="ECO:0000256" key="7">
    <source>
        <dbReference type="ARBA" id="ARBA00022741"/>
    </source>
</evidence>
<comment type="subcellular location">
    <subcellularLocation>
        <location evidence="17">Cell inner membrane</location>
        <topology evidence="17">Multi-pass membrane protein</topology>
    </subcellularLocation>
    <subcellularLocation>
        <location evidence="2">Cell membrane</location>
        <topology evidence="2">Multi-pass membrane protein</topology>
    </subcellularLocation>
</comment>
<feature type="domain" description="FeoB-type G" evidence="18">
    <location>
        <begin position="31"/>
        <end position="190"/>
    </location>
</feature>
<evidence type="ECO:0000256" key="6">
    <source>
        <dbReference type="ARBA" id="ARBA00022692"/>
    </source>
</evidence>
<dbReference type="Proteomes" id="UP000824247">
    <property type="component" value="Unassembled WGS sequence"/>
</dbReference>
<dbReference type="Pfam" id="PF07664">
    <property type="entry name" value="FeoB_C"/>
    <property type="match status" value="1"/>
</dbReference>
<feature type="transmembrane region" description="Helical" evidence="17">
    <location>
        <begin position="451"/>
        <end position="471"/>
    </location>
</feature>
<dbReference type="GO" id="GO:0005886">
    <property type="term" value="C:plasma membrane"/>
    <property type="evidence" value="ECO:0007669"/>
    <property type="project" value="UniProtKB-SubCell"/>
</dbReference>
<dbReference type="PROSITE" id="PS51711">
    <property type="entry name" value="G_FEOB"/>
    <property type="match status" value="1"/>
</dbReference>
<evidence type="ECO:0000313" key="20">
    <source>
        <dbReference type="Proteomes" id="UP000824247"/>
    </source>
</evidence>
<evidence type="ECO:0000256" key="9">
    <source>
        <dbReference type="ARBA" id="ARBA00023004"/>
    </source>
</evidence>
<keyword evidence="6 17" id="KW-0812">Transmembrane</keyword>
<evidence type="ECO:0000259" key="18">
    <source>
        <dbReference type="PROSITE" id="PS51711"/>
    </source>
</evidence>
<keyword evidence="3 17" id="KW-0813">Transport</keyword>
<feature type="transmembrane region" description="Helical" evidence="17">
    <location>
        <begin position="583"/>
        <end position="602"/>
    </location>
</feature>
<reference evidence="19" key="2">
    <citation type="submission" date="2021-04" db="EMBL/GenBank/DDBJ databases">
        <authorList>
            <person name="Gilroy R."/>
        </authorList>
    </citation>
    <scope>NUCLEOTIDE SEQUENCE</scope>
    <source>
        <strain evidence="19">A5-1222</strain>
    </source>
</reference>
<evidence type="ECO:0000256" key="13">
    <source>
        <dbReference type="ARBA" id="ARBA00031200"/>
    </source>
</evidence>
<proteinExistence type="inferred from homology"/>
<keyword evidence="5 17" id="KW-0410">Iron transport</keyword>
<evidence type="ECO:0000256" key="3">
    <source>
        <dbReference type="ARBA" id="ARBA00022448"/>
    </source>
</evidence>
<evidence type="ECO:0000256" key="1">
    <source>
        <dbReference type="ARBA" id="ARBA00003926"/>
    </source>
</evidence>
<dbReference type="InterPro" id="IPR027417">
    <property type="entry name" value="P-loop_NTPase"/>
</dbReference>
<dbReference type="GO" id="GO:0015093">
    <property type="term" value="F:ferrous iron transmembrane transporter activity"/>
    <property type="evidence" value="ECO:0007669"/>
    <property type="project" value="UniProtKB-UniRule"/>
</dbReference>
<dbReference type="GO" id="GO:0046872">
    <property type="term" value="F:metal ion binding"/>
    <property type="evidence" value="ECO:0007669"/>
    <property type="project" value="UniProtKB-KW"/>
</dbReference>
<evidence type="ECO:0000256" key="16">
    <source>
        <dbReference type="PIRSR" id="PIRSR603373-2"/>
    </source>
</evidence>
<keyword evidence="8 17" id="KW-1133">Transmembrane helix</keyword>
<comment type="function">
    <text evidence="1 17">Probable transporter of a GTP-driven Fe(2+) uptake system.</text>
</comment>
<feature type="transmembrane region" description="Helical" evidence="17">
    <location>
        <begin position="685"/>
        <end position="706"/>
    </location>
</feature>
<comment type="caution">
    <text evidence="19">The sequence shown here is derived from an EMBL/GenBank/DDBJ whole genome shotgun (WGS) entry which is preliminary data.</text>
</comment>
<dbReference type="Gene3D" id="3.40.50.300">
    <property type="entry name" value="P-loop containing nucleotide triphosphate hydrolases"/>
    <property type="match status" value="1"/>
</dbReference>
<dbReference type="EMBL" id="JAHLFM010000043">
    <property type="protein sequence ID" value="MBU3831067.1"/>
    <property type="molecule type" value="Genomic_DNA"/>
</dbReference>
<dbReference type="InterPro" id="IPR041069">
    <property type="entry name" value="FeoB_Cyto"/>
</dbReference>
<keyword evidence="16" id="KW-0460">Magnesium</keyword>
<keyword evidence="10" id="KW-0406">Ion transport</keyword>
<name>A0A9E2KX14_9BACT</name>
<dbReference type="InterPro" id="IPR030389">
    <property type="entry name" value="G_FEOB_dom"/>
</dbReference>
<comment type="similarity">
    <text evidence="17">Belongs to the TRAFAC class TrmE-Era-EngA-EngB-Septin-like GTPase superfamily. FeoB GTPase (TC 9.A.8) family.</text>
</comment>
<feature type="transmembrane region" description="Helical" evidence="17">
    <location>
        <begin position="542"/>
        <end position="563"/>
    </location>
</feature>
<dbReference type="PANTHER" id="PTHR43185">
    <property type="entry name" value="FERROUS IRON TRANSPORT PROTEIN B"/>
    <property type="match status" value="1"/>
</dbReference>
<feature type="binding site" evidence="15">
    <location>
        <begin position="143"/>
        <end position="146"/>
    </location>
    <ligand>
        <name>GTP</name>
        <dbReference type="ChEBI" id="CHEBI:37565"/>
        <label>1</label>
    </ligand>
</feature>
<organism evidence="19 20">
    <name type="scientific">Candidatus Ureaplasma intestinipullorum</name>
    <dbReference type="NCBI Taxonomy" id="2838770"/>
    <lineage>
        <taxon>Bacteria</taxon>
        <taxon>Bacillati</taxon>
        <taxon>Mycoplasmatota</taxon>
        <taxon>Mycoplasmoidales</taxon>
        <taxon>Mycoplasmoidaceae</taxon>
        <taxon>Ureaplasma</taxon>
    </lineage>
</organism>
<feature type="binding site" evidence="16">
    <location>
        <position position="49"/>
    </location>
    <ligand>
        <name>Mg(2+)</name>
        <dbReference type="ChEBI" id="CHEBI:18420"/>
        <label>2</label>
    </ligand>
</feature>
<evidence type="ECO:0000256" key="5">
    <source>
        <dbReference type="ARBA" id="ARBA00022496"/>
    </source>
</evidence>
<protein>
    <recommendedName>
        <fullName evidence="13 14">Ferrous iron transport protein B</fullName>
    </recommendedName>
</protein>
<feature type="transmembrane region" description="Helical" evidence="17">
    <location>
        <begin position="648"/>
        <end position="665"/>
    </location>
</feature>
<evidence type="ECO:0000256" key="17">
    <source>
        <dbReference type="RuleBase" id="RU362098"/>
    </source>
</evidence>
<feature type="transmembrane region" description="Helical" evidence="17">
    <location>
        <begin position="304"/>
        <end position="325"/>
    </location>
</feature>
<feature type="binding site" evidence="15">
    <location>
        <begin position="83"/>
        <end position="86"/>
    </location>
    <ligand>
        <name>GTP</name>
        <dbReference type="ChEBI" id="CHEBI:37565"/>
        <label>1</label>
    </ligand>
</feature>
<evidence type="ECO:0000256" key="10">
    <source>
        <dbReference type="ARBA" id="ARBA00023065"/>
    </source>
</evidence>
<evidence type="ECO:0000256" key="4">
    <source>
        <dbReference type="ARBA" id="ARBA00022475"/>
    </source>
</evidence>
<sequence length="788" mass="89650">MSNCHSLFSNNCCERPSNKFSILNFFKKPILENYLLLGTPNVGKSTYFNKITWQNSPVGNIDRITVSSKNGRLRNDSSINIIDLPGVYSLNPTTNDEEIVIKTILDSNYIGCINIIGAQSFKRDMFLTIQLLEAGILNDIVINMVDELKDYIIQPFKLSRKLGVPIHLVSARKNQGVKQSINSVVQNKKNNNLFNLRYDDEIEEIISSFVATTPNFKNANKRFLSIQYLQGNYYIHNAFTQLGIKNELDNIISKSKLTLNEIGIRIKETRNKYIDNIFNFSFQKINNSNSQLKKKQSKKNFDRWLLNPIFGTLFFLVIIFAIYYITFGEYAGGYIANQLSSGFEKLQEIISNAMPSATNTDQWLQMFVSDGLLNGIFTVIGFLPYIIIMFGLIYVIEQTGYLARVSLLFDNLLSKFGISGRSIITLIAGTGCNIPSVMMARNSHSLKERTILILISPFISCSARLIVFMWIAEQIFTGQGYIWLFGIAFTFISCIVALFMGLVFSRTLFRENKTFLLTEISKWRWPSLTTTFKKIMFESWDFLKRVLTIVFIVNLIIFLLNYISPVSGLVLDPNAENINYKNATFLQYLSLVFQYILYPIGLGEDYRFASSLIAAAPAKEIAASVLETTFNTGDSTFYSSLFGADSRISLPVATLISYIFMFAFYTPCVSTIVVLKKEGGIKNLIIHLFSAFAVSYVLCLFVYVGIGSIENIVNNPNSINGLIIVIWIMFGISIIYLLINNSYWYYLSMHNLPISLHKYRVLYNSNWIAFGVMFFAIMIGLVYCFIYS</sequence>
<dbReference type="InterPro" id="IPR050860">
    <property type="entry name" value="FeoB_GTPase"/>
</dbReference>
<dbReference type="InterPro" id="IPR003373">
    <property type="entry name" value="Fe2_transport_prot-B"/>
</dbReference>
<dbReference type="SUPFAM" id="SSF52540">
    <property type="entry name" value="P-loop containing nucleoside triphosphate hydrolases"/>
    <property type="match status" value="1"/>
</dbReference>
<evidence type="ECO:0000256" key="14">
    <source>
        <dbReference type="NCBIfam" id="TIGR00437"/>
    </source>
</evidence>
<accession>A0A9E2KX14</accession>
<feature type="binding site" evidence="16">
    <location>
        <position position="52"/>
    </location>
    <ligand>
        <name>Mg(2+)</name>
        <dbReference type="ChEBI" id="CHEBI:18420"/>
        <label>2</label>
    </ligand>
</feature>
<dbReference type="Pfam" id="PF07670">
    <property type="entry name" value="Gate"/>
    <property type="match status" value="2"/>
</dbReference>
<keyword evidence="16" id="KW-0479">Metal-binding</keyword>
<dbReference type="Pfam" id="PF17910">
    <property type="entry name" value="FeoB_Cyto"/>
    <property type="match status" value="1"/>
</dbReference>
<keyword evidence="9 17" id="KW-0408">Iron</keyword>
<dbReference type="Pfam" id="PF02421">
    <property type="entry name" value="FeoB_N"/>
    <property type="match status" value="1"/>
</dbReference>
<evidence type="ECO:0000256" key="15">
    <source>
        <dbReference type="PIRSR" id="PIRSR603373-1"/>
    </source>
</evidence>
<feature type="binding site" evidence="15">
    <location>
        <begin position="38"/>
        <end position="45"/>
    </location>
    <ligand>
        <name>GTP</name>
        <dbReference type="ChEBI" id="CHEBI:37565"/>
        <label>1</label>
    </ligand>
</feature>
<dbReference type="GO" id="GO:0005525">
    <property type="term" value="F:GTP binding"/>
    <property type="evidence" value="ECO:0007669"/>
    <property type="project" value="UniProtKB-KW"/>
</dbReference>
<gene>
    <name evidence="19" type="primary">feoB</name>
    <name evidence="19" type="ORF">H9897_02840</name>
</gene>
<keyword evidence="7 15" id="KW-0547">Nucleotide-binding</keyword>
<feature type="transmembrane region" description="Helical" evidence="17">
    <location>
        <begin position="767"/>
        <end position="786"/>
    </location>
</feature>
<feature type="transmembrane region" description="Helical" evidence="17">
    <location>
        <begin position="372"/>
        <end position="396"/>
    </location>
</feature>
<dbReference type="InterPro" id="IPR011642">
    <property type="entry name" value="Gate_dom"/>
</dbReference>
<keyword evidence="4" id="KW-1003">Cell membrane</keyword>
<evidence type="ECO:0000256" key="2">
    <source>
        <dbReference type="ARBA" id="ARBA00004651"/>
    </source>
</evidence>
<keyword evidence="11 15" id="KW-0342">GTP-binding</keyword>
<evidence type="ECO:0000256" key="11">
    <source>
        <dbReference type="ARBA" id="ARBA00023134"/>
    </source>
</evidence>
<dbReference type="NCBIfam" id="TIGR00437">
    <property type="entry name" value="feoB"/>
    <property type="match status" value="1"/>
</dbReference>
<evidence type="ECO:0000256" key="8">
    <source>
        <dbReference type="ARBA" id="ARBA00022989"/>
    </source>
</evidence>